<evidence type="ECO:0000313" key="3">
    <source>
        <dbReference type="Proteomes" id="UP000011991"/>
    </source>
</evidence>
<dbReference type="InterPro" id="IPR036515">
    <property type="entry name" value="Transposase_17_sf"/>
</dbReference>
<sequence length="235" mass="28334">MQSQSFNLSAPPNFRGLDPDLPIRVYQRHLPHWRQDGATYFATCRLADSLPQDKLDALKRWREIWERANLPPRSERQWHELAREITQRTDRWMDEGYGECYFRDAANAELMSNAFMHFQEQRYFTSCFCIMPNHCHVIVKPFSGFELEDIFDSWKGYVGFQINKRLNRHGRVWAEESYDRIIRDEEHLFHVVQYIRNNPRKAGLPKDQWHRWIHPVWQAAGWYFQDLYDAPTTTP</sequence>
<dbReference type="AlphaFoldDB" id="M5RN96"/>
<dbReference type="EMBL" id="ANOG01000324">
    <property type="protein sequence ID" value="EMI20775.1"/>
    <property type="molecule type" value="Genomic_DNA"/>
</dbReference>
<dbReference type="GO" id="GO:0043565">
    <property type="term" value="F:sequence-specific DNA binding"/>
    <property type="evidence" value="ECO:0007669"/>
    <property type="project" value="TreeGrafter"/>
</dbReference>
<evidence type="ECO:0000313" key="2">
    <source>
        <dbReference type="EMBL" id="EMI20775.1"/>
    </source>
</evidence>
<gene>
    <name evidence="2" type="ORF">RMSM_02307</name>
</gene>
<reference evidence="2 3" key="1">
    <citation type="journal article" date="2013" name="Mar. Genomics">
        <title>Expression of sulfatases in Rhodopirellula baltica and the diversity of sulfatases in the genus Rhodopirellula.</title>
        <authorList>
            <person name="Wegner C.E."/>
            <person name="Richter-Heitmann T."/>
            <person name="Klindworth A."/>
            <person name="Klockow C."/>
            <person name="Richter M."/>
            <person name="Achstetter T."/>
            <person name="Glockner F.O."/>
            <person name="Harder J."/>
        </authorList>
    </citation>
    <scope>NUCLEOTIDE SEQUENCE [LARGE SCALE GENOMIC DNA]</scope>
    <source>
        <strain evidence="2 3">SM1</strain>
    </source>
</reference>
<keyword evidence="3" id="KW-1185">Reference proteome</keyword>
<dbReference type="PANTHER" id="PTHR36966">
    <property type="entry name" value="REP-ASSOCIATED TYROSINE TRANSPOSASE"/>
    <property type="match status" value="1"/>
</dbReference>
<dbReference type="GO" id="GO:0004803">
    <property type="term" value="F:transposase activity"/>
    <property type="evidence" value="ECO:0007669"/>
    <property type="project" value="InterPro"/>
</dbReference>
<dbReference type="Pfam" id="PF01797">
    <property type="entry name" value="Y1_Tnp"/>
    <property type="match status" value="1"/>
</dbReference>
<dbReference type="Proteomes" id="UP000011991">
    <property type="component" value="Unassembled WGS sequence"/>
</dbReference>
<comment type="caution">
    <text evidence="2">The sequence shown here is derived from an EMBL/GenBank/DDBJ whole genome shotgun (WGS) entry which is preliminary data.</text>
</comment>
<dbReference type="Gene3D" id="3.30.70.1290">
    <property type="entry name" value="Transposase IS200-like"/>
    <property type="match status" value="1"/>
</dbReference>
<dbReference type="InterPro" id="IPR002686">
    <property type="entry name" value="Transposase_17"/>
</dbReference>
<evidence type="ECO:0000259" key="1">
    <source>
        <dbReference type="SMART" id="SM01321"/>
    </source>
</evidence>
<dbReference type="SUPFAM" id="SSF143422">
    <property type="entry name" value="Transposase IS200-like"/>
    <property type="match status" value="1"/>
</dbReference>
<proteinExistence type="predicted"/>
<name>M5RN96_9BACT</name>
<organism evidence="2 3">
    <name type="scientific">Rhodopirellula maiorica SM1</name>
    <dbReference type="NCBI Taxonomy" id="1265738"/>
    <lineage>
        <taxon>Bacteria</taxon>
        <taxon>Pseudomonadati</taxon>
        <taxon>Planctomycetota</taxon>
        <taxon>Planctomycetia</taxon>
        <taxon>Pirellulales</taxon>
        <taxon>Pirellulaceae</taxon>
        <taxon>Novipirellula</taxon>
    </lineage>
</organism>
<dbReference type="InterPro" id="IPR052715">
    <property type="entry name" value="RAYT_transposase"/>
</dbReference>
<dbReference type="PANTHER" id="PTHR36966:SF1">
    <property type="entry name" value="REP-ASSOCIATED TYROSINE TRANSPOSASE"/>
    <property type="match status" value="1"/>
</dbReference>
<dbReference type="OrthoDB" id="9794403at2"/>
<dbReference type="GO" id="GO:0006313">
    <property type="term" value="P:DNA transposition"/>
    <property type="evidence" value="ECO:0007669"/>
    <property type="project" value="InterPro"/>
</dbReference>
<dbReference type="PATRIC" id="fig|1265738.3.peg.2313"/>
<dbReference type="SMART" id="SM01321">
    <property type="entry name" value="Y1_Tnp"/>
    <property type="match status" value="1"/>
</dbReference>
<feature type="domain" description="Transposase IS200-like" evidence="1">
    <location>
        <begin position="35"/>
        <end position="198"/>
    </location>
</feature>
<protein>
    <submittedName>
        <fullName evidence="2">Protein containing DUF1568</fullName>
    </submittedName>
</protein>
<accession>M5RN96</accession>